<name>Q6Z9A1_ORYSJ</name>
<reference evidence="3" key="1">
    <citation type="journal article" date="2005" name="Nature">
        <title>The map-based sequence of the rice genome.</title>
        <authorList>
            <consortium name="International rice genome sequencing project (IRGSP)"/>
            <person name="Matsumoto T."/>
            <person name="Wu J."/>
            <person name="Kanamori H."/>
            <person name="Katayose Y."/>
            <person name="Fujisawa M."/>
            <person name="Namiki N."/>
            <person name="Mizuno H."/>
            <person name="Yamamoto K."/>
            <person name="Antonio B.A."/>
            <person name="Baba T."/>
            <person name="Sakata K."/>
            <person name="Nagamura Y."/>
            <person name="Aoki H."/>
            <person name="Arikawa K."/>
            <person name="Arita K."/>
            <person name="Bito T."/>
            <person name="Chiden Y."/>
            <person name="Fujitsuka N."/>
            <person name="Fukunaka R."/>
            <person name="Hamada M."/>
            <person name="Harada C."/>
            <person name="Hayashi A."/>
            <person name="Hijishita S."/>
            <person name="Honda M."/>
            <person name="Hosokawa S."/>
            <person name="Ichikawa Y."/>
            <person name="Idonuma A."/>
            <person name="Iijima M."/>
            <person name="Ikeda M."/>
            <person name="Ikeno M."/>
            <person name="Ito K."/>
            <person name="Ito S."/>
            <person name="Ito T."/>
            <person name="Ito Y."/>
            <person name="Ito Y."/>
            <person name="Iwabuchi A."/>
            <person name="Kamiya K."/>
            <person name="Karasawa W."/>
            <person name="Kurita K."/>
            <person name="Katagiri S."/>
            <person name="Kikuta A."/>
            <person name="Kobayashi H."/>
            <person name="Kobayashi N."/>
            <person name="Machita K."/>
            <person name="Maehara T."/>
            <person name="Masukawa M."/>
            <person name="Mizubayashi T."/>
            <person name="Mukai Y."/>
            <person name="Nagasaki H."/>
            <person name="Nagata Y."/>
            <person name="Naito S."/>
            <person name="Nakashima M."/>
            <person name="Nakama Y."/>
            <person name="Nakamichi Y."/>
            <person name="Nakamura M."/>
            <person name="Meguro A."/>
            <person name="Negishi M."/>
            <person name="Ohta I."/>
            <person name="Ohta T."/>
            <person name="Okamoto M."/>
            <person name="Ono N."/>
            <person name="Saji S."/>
            <person name="Sakaguchi M."/>
            <person name="Sakai K."/>
            <person name="Shibata M."/>
            <person name="Shimokawa T."/>
            <person name="Song J."/>
            <person name="Takazaki Y."/>
            <person name="Terasawa K."/>
            <person name="Tsugane M."/>
            <person name="Tsuji K."/>
            <person name="Ueda S."/>
            <person name="Waki K."/>
            <person name="Yamagata H."/>
            <person name="Yamamoto M."/>
            <person name="Yamamoto S."/>
            <person name="Yamane H."/>
            <person name="Yoshiki S."/>
            <person name="Yoshihara R."/>
            <person name="Yukawa K."/>
            <person name="Zhong H."/>
            <person name="Yano M."/>
            <person name="Yuan Q."/>
            <person name="Ouyang S."/>
            <person name="Liu J."/>
            <person name="Jones K.M."/>
            <person name="Gansberger K."/>
            <person name="Moffat K."/>
            <person name="Hill J."/>
            <person name="Bera J."/>
            <person name="Fadrosh D."/>
            <person name="Jin S."/>
            <person name="Johri S."/>
            <person name="Kim M."/>
            <person name="Overton L."/>
            <person name="Reardon M."/>
            <person name="Tsitrin T."/>
            <person name="Vuong H."/>
            <person name="Weaver B."/>
            <person name="Ciecko A."/>
            <person name="Tallon L."/>
            <person name="Jackson J."/>
            <person name="Pai G."/>
            <person name="Aken S.V."/>
            <person name="Utterback T."/>
            <person name="Reidmuller S."/>
            <person name="Feldblyum T."/>
            <person name="Hsiao J."/>
            <person name="Zismann V."/>
            <person name="Iobst S."/>
            <person name="de Vazeille A.R."/>
            <person name="Buell C.R."/>
            <person name="Ying K."/>
            <person name="Li Y."/>
            <person name="Lu T."/>
            <person name="Huang Y."/>
            <person name="Zhao Q."/>
            <person name="Feng Q."/>
            <person name="Zhang L."/>
            <person name="Zhu J."/>
            <person name="Weng Q."/>
            <person name="Mu J."/>
            <person name="Lu Y."/>
            <person name="Fan D."/>
            <person name="Liu Y."/>
            <person name="Guan J."/>
            <person name="Zhang Y."/>
            <person name="Yu S."/>
            <person name="Liu X."/>
            <person name="Zhang Y."/>
            <person name="Hong G."/>
            <person name="Han B."/>
            <person name="Choisne N."/>
            <person name="Demange N."/>
            <person name="Orjeda G."/>
            <person name="Samain S."/>
            <person name="Cattolico L."/>
            <person name="Pelletier E."/>
            <person name="Couloux A."/>
            <person name="Segurens B."/>
            <person name="Wincker P."/>
            <person name="D'Hont A."/>
            <person name="Scarpelli C."/>
            <person name="Weissenbach J."/>
            <person name="Salanoubat M."/>
            <person name="Quetier F."/>
            <person name="Yu Y."/>
            <person name="Kim H.R."/>
            <person name="Rambo T."/>
            <person name="Currie J."/>
            <person name="Collura K."/>
            <person name="Luo M."/>
            <person name="Yang T."/>
            <person name="Ammiraju J.S.S."/>
            <person name="Engler F."/>
            <person name="Soderlund C."/>
            <person name="Wing R.A."/>
            <person name="Palmer L.E."/>
            <person name="de la Bastide M."/>
            <person name="Spiegel L."/>
            <person name="Nascimento L."/>
            <person name="Zutavern T."/>
            <person name="O'Shaughnessy A."/>
            <person name="Dike S."/>
            <person name="Dedhia N."/>
            <person name="Preston R."/>
            <person name="Balija V."/>
            <person name="McCombie W.R."/>
            <person name="Chow T."/>
            <person name="Chen H."/>
            <person name="Chung M."/>
            <person name="Chen C."/>
            <person name="Shaw J."/>
            <person name="Wu H."/>
            <person name="Hsiao K."/>
            <person name="Chao Y."/>
            <person name="Chu M."/>
            <person name="Cheng C."/>
            <person name="Hour A."/>
            <person name="Lee P."/>
            <person name="Lin S."/>
            <person name="Lin Y."/>
            <person name="Liou J."/>
            <person name="Liu S."/>
            <person name="Hsing Y."/>
            <person name="Raghuvanshi S."/>
            <person name="Mohanty A."/>
            <person name="Bharti A.K."/>
            <person name="Gaur A."/>
            <person name="Gupta V."/>
            <person name="Kumar D."/>
            <person name="Ravi V."/>
            <person name="Vij S."/>
            <person name="Kapur A."/>
            <person name="Khurana P."/>
            <person name="Khurana P."/>
            <person name="Khurana J.P."/>
            <person name="Tyagi A.K."/>
            <person name="Gaikwad K."/>
            <person name="Singh A."/>
            <person name="Dalal V."/>
            <person name="Srivastava S."/>
            <person name="Dixit A."/>
            <person name="Pal A.K."/>
            <person name="Ghazi I.A."/>
            <person name="Yadav M."/>
            <person name="Pandit A."/>
            <person name="Bhargava A."/>
            <person name="Sureshbabu K."/>
            <person name="Batra K."/>
            <person name="Sharma T.R."/>
            <person name="Mohapatra T."/>
            <person name="Singh N.K."/>
            <person name="Messing J."/>
            <person name="Nelson A.B."/>
            <person name="Fuks G."/>
            <person name="Kavchok S."/>
            <person name="Keizer G."/>
            <person name="Linton E."/>
            <person name="Llaca V."/>
            <person name="Song R."/>
            <person name="Tanyolac B."/>
            <person name="Young S."/>
            <person name="Ho-Il K."/>
            <person name="Hahn J.H."/>
            <person name="Sangsakoo G."/>
            <person name="Vanavichit A."/>
            <person name="de Mattos Luiz.A.T."/>
            <person name="Zimmer P.D."/>
            <person name="Malone G."/>
            <person name="Dellagostin O."/>
            <person name="de Oliveira A.C."/>
            <person name="Bevan M."/>
            <person name="Bancroft I."/>
            <person name="Minx P."/>
            <person name="Cordum H."/>
            <person name="Wilson R."/>
            <person name="Cheng Z."/>
            <person name="Jin W."/>
            <person name="Jiang J."/>
            <person name="Leong S.A."/>
            <person name="Iwama H."/>
            <person name="Gojobori T."/>
            <person name="Itoh T."/>
            <person name="Niimura Y."/>
            <person name="Fujii Y."/>
            <person name="Habara T."/>
            <person name="Sakai H."/>
            <person name="Sato Y."/>
            <person name="Wilson G."/>
            <person name="Kumar K."/>
            <person name="McCouch S."/>
            <person name="Juretic N."/>
            <person name="Hoen D."/>
            <person name="Wright S."/>
            <person name="Bruskiewich R."/>
            <person name="Bureau T."/>
            <person name="Miyao A."/>
            <person name="Hirochika H."/>
            <person name="Nishikawa T."/>
            <person name="Kadowaki K."/>
            <person name="Sugiura M."/>
            <person name="Burr B."/>
            <person name="Sasaki T."/>
        </authorList>
    </citation>
    <scope>NUCLEOTIDE SEQUENCE [LARGE SCALE GENOMIC DNA]</scope>
    <source>
        <strain evidence="3">cv. Nipponbare</strain>
    </source>
</reference>
<evidence type="ECO:0000313" key="2">
    <source>
        <dbReference type="EMBL" id="BAD05473.1"/>
    </source>
</evidence>
<dbReference type="Proteomes" id="UP000000763">
    <property type="component" value="Chromosome 8"/>
</dbReference>
<gene>
    <name evidence="2" type="primary">P0682A06.23</name>
</gene>
<evidence type="ECO:0000313" key="3">
    <source>
        <dbReference type="Proteomes" id="UP000000763"/>
    </source>
</evidence>
<accession>Q6Z9A1</accession>
<protein>
    <submittedName>
        <fullName evidence="2">Uncharacterized protein</fullName>
    </submittedName>
</protein>
<evidence type="ECO:0000256" key="1">
    <source>
        <dbReference type="SAM" id="MobiDB-lite"/>
    </source>
</evidence>
<feature type="region of interest" description="Disordered" evidence="1">
    <location>
        <begin position="1"/>
        <end position="37"/>
    </location>
</feature>
<dbReference type="EMBL" id="AP004705">
    <property type="protein sequence ID" value="BAD05473.1"/>
    <property type="molecule type" value="Genomic_DNA"/>
</dbReference>
<sequence>MAGDELEKAASCESNGGDGEAWRRRKEQQGLAGDQNATASFGLTATMELRWILASGKWRPVLFLPLRCRRKWRRWTKATREDGNGG</sequence>
<feature type="compositionally biased region" description="Basic and acidic residues" evidence="1">
    <location>
        <begin position="1"/>
        <end position="10"/>
    </location>
</feature>
<proteinExistence type="predicted"/>
<dbReference type="AlphaFoldDB" id="Q6Z9A1"/>
<reference evidence="3" key="2">
    <citation type="journal article" date="2008" name="Nucleic Acids Res.">
        <title>The rice annotation project database (RAP-DB): 2008 update.</title>
        <authorList>
            <consortium name="The rice annotation project (RAP)"/>
        </authorList>
    </citation>
    <scope>GENOME REANNOTATION</scope>
    <source>
        <strain evidence="3">cv. Nipponbare</strain>
    </source>
</reference>
<organism evidence="2 3">
    <name type="scientific">Oryza sativa subsp. japonica</name>
    <name type="common">Rice</name>
    <dbReference type="NCBI Taxonomy" id="39947"/>
    <lineage>
        <taxon>Eukaryota</taxon>
        <taxon>Viridiplantae</taxon>
        <taxon>Streptophyta</taxon>
        <taxon>Embryophyta</taxon>
        <taxon>Tracheophyta</taxon>
        <taxon>Spermatophyta</taxon>
        <taxon>Magnoliopsida</taxon>
        <taxon>Liliopsida</taxon>
        <taxon>Poales</taxon>
        <taxon>Poaceae</taxon>
        <taxon>BOP clade</taxon>
        <taxon>Oryzoideae</taxon>
        <taxon>Oryzeae</taxon>
        <taxon>Oryzinae</taxon>
        <taxon>Oryza</taxon>
        <taxon>Oryza sativa</taxon>
    </lineage>
</organism>